<dbReference type="SMART" id="SM00382">
    <property type="entry name" value="AAA"/>
    <property type="match status" value="1"/>
</dbReference>
<protein>
    <submittedName>
        <fullName evidence="7">Peptide ABC transporter ATP-binding protein</fullName>
    </submittedName>
</protein>
<dbReference type="Pfam" id="PF08352">
    <property type="entry name" value="oligo_HPY"/>
    <property type="match status" value="1"/>
</dbReference>
<evidence type="ECO:0000256" key="3">
    <source>
        <dbReference type="ARBA" id="ARBA00022448"/>
    </source>
</evidence>
<dbReference type="PANTHER" id="PTHR43776:SF7">
    <property type="entry name" value="D,D-DIPEPTIDE TRANSPORT ATP-BINDING PROTEIN DDPF-RELATED"/>
    <property type="match status" value="1"/>
</dbReference>
<dbReference type="RefSeq" id="WP_151120147.1">
    <property type="nucleotide sequence ID" value="NZ_CP042582.1"/>
</dbReference>
<dbReference type="PANTHER" id="PTHR43776">
    <property type="entry name" value="TRANSPORT ATP-BINDING PROTEIN"/>
    <property type="match status" value="1"/>
</dbReference>
<dbReference type="InterPro" id="IPR050319">
    <property type="entry name" value="ABC_transp_ATP-bind"/>
</dbReference>
<dbReference type="OrthoDB" id="37801at2"/>
<evidence type="ECO:0000259" key="6">
    <source>
        <dbReference type="PROSITE" id="PS50893"/>
    </source>
</evidence>
<dbReference type="Pfam" id="PF00005">
    <property type="entry name" value="ABC_tran"/>
    <property type="match status" value="1"/>
</dbReference>
<dbReference type="InterPro" id="IPR003593">
    <property type="entry name" value="AAA+_ATPase"/>
</dbReference>
<evidence type="ECO:0000256" key="5">
    <source>
        <dbReference type="ARBA" id="ARBA00022840"/>
    </source>
</evidence>
<evidence type="ECO:0000313" key="7">
    <source>
        <dbReference type="EMBL" id="QEX24889.1"/>
    </source>
</evidence>
<name>A0A5J6N4W8_9PROT</name>
<dbReference type="GO" id="GO:0015833">
    <property type="term" value="P:peptide transport"/>
    <property type="evidence" value="ECO:0007669"/>
    <property type="project" value="InterPro"/>
</dbReference>
<comment type="similarity">
    <text evidence="2">Belongs to the ABC transporter superfamily.</text>
</comment>
<keyword evidence="5 7" id="KW-0067">ATP-binding</keyword>
<dbReference type="InterPro" id="IPR027417">
    <property type="entry name" value="P-loop_NTPase"/>
</dbReference>
<accession>A0A5J6N4W8</accession>
<dbReference type="FunFam" id="3.40.50.300:FF:000016">
    <property type="entry name" value="Oligopeptide ABC transporter ATP-binding component"/>
    <property type="match status" value="1"/>
</dbReference>
<keyword evidence="8" id="KW-1185">Reference proteome</keyword>
<dbReference type="Proteomes" id="UP000325797">
    <property type="component" value="Chromosome"/>
</dbReference>
<dbReference type="Gene3D" id="3.40.50.300">
    <property type="entry name" value="P-loop containing nucleotide triphosphate hydrolases"/>
    <property type="match status" value="1"/>
</dbReference>
<dbReference type="InterPro" id="IPR017871">
    <property type="entry name" value="ABC_transporter-like_CS"/>
</dbReference>
<dbReference type="PROSITE" id="PS00211">
    <property type="entry name" value="ABC_TRANSPORTER_1"/>
    <property type="match status" value="1"/>
</dbReference>
<evidence type="ECO:0000313" key="8">
    <source>
        <dbReference type="Proteomes" id="UP000325797"/>
    </source>
</evidence>
<sequence>MTSAAAPLARLQGLAPLLELDGVVKHFRARDGKGSVRAVDGVSLSLQPGETLGIVGESGSGKSTLGRLMLHLHEPDAGRVLFQGEDLTTLAPRALRARRREMQLIFQDPYASLDPRFTVGASIAEPLVIHRIGDSASRRRKVEELLTLVGLEPDAARRYPHEFSGGQRQRIGIARAIALEPKLVVADEPVSALDVSIQSQVLNLLAELKARLRLAYVFISHDLAVVEHISDRVAVMYLGRVVELAERRRLYREPAHPYTEALISAIPEPDADRRRQRIILTGDVPNPEAPPPGCPFHPRCPKVFDRCRVERPATTNVGPPGDPHLVDCHLHGPRA</sequence>
<dbReference type="GO" id="GO:0005886">
    <property type="term" value="C:plasma membrane"/>
    <property type="evidence" value="ECO:0007669"/>
    <property type="project" value="UniProtKB-SubCell"/>
</dbReference>
<evidence type="ECO:0000256" key="1">
    <source>
        <dbReference type="ARBA" id="ARBA00004417"/>
    </source>
</evidence>
<dbReference type="AlphaFoldDB" id="A0A5J6N4W8"/>
<dbReference type="InterPro" id="IPR003439">
    <property type="entry name" value="ABC_transporter-like_ATP-bd"/>
</dbReference>
<dbReference type="KEGG" id="hadh:FRZ61_48310"/>
<feature type="domain" description="ABC transporter" evidence="6">
    <location>
        <begin position="18"/>
        <end position="263"/>
    </location>
</feature>
<dbReference type="SUPFAM" id="SSF52540">
    <property type="entry name" value="P-loop containing nucleoside triphosphate hydrolases"/>
    <property type="match status" value="1"/>
</dbReference>
<keyword evidence="4" id="KW-0547">Nucleotide-binding</keyword>
<keyword evidence="3" id="KW-0813">Transport</keyword>
<dbReference type="PROSITE" id="PS50893">
    <property type="entry name" value="ABC_TRANSPORTER_2"/>
    <property type="match status" value="1"/>
</dbReference>
<dbReference type="GO" id="GO:0005524">
    <property type="term" value="F:ATP binding"/>
    <property type="evidence" value="ECO:0007669"/>
    <property type="project" value="UniProtKB-KW"/>
</dbReference>
<evidence type="ECO:0000256" key="2">
    <source>
        <dbReference type="ARBA" id="ARBA00005417"/>
    </source>
</evidence>
<dbReference type="NCBIfam" id="TIGR01727">
    <property type="entry name" value="oligo_HPY"/>
    <property type="match status" value="1"/>
</dbReference>
<reference evidence="7 8" key="1">
    <citation type="submission" date="2019-08" db="EMBL/GenBank/DDBJ databases">
        <title>Hyperibacter terrae gen. nov., sp. nov. and Hyperibacter viscosus sp. nov., two new members in the family Rhodospirillaceae isolated from the rhizosphere of Hypericum perforatum.</title>
        <authorList>
            <person name="Noviana Z."/>
        </authorList>
    </citation>
    <scope>NUCLEOTIDE SEQUENCE [LARGE SCALE GENOMIC DNA]</scope>
    <source>
        <strain evidence="7 8">R5959</strain>
    </source>
</reference>
<proteinExistence type="inferred from homology"/>
<dbReference type="InterPro" id="IPR013563">
    <property type="entry name" value="Oligopep_ABC_C"/>
</dbReference>
<dbReference type="CDD" id="cd03257">
    <property type="entry name" value="ABC_NikE_OppD_transporters"/>
    <property type="match status" value="1"/>
</dbReference>
<evidence type="ECO:0000256" key="4">
    <source>
        <dbReference type="ARBA" id="ARBA00022741"/>
    </source>
</evidence>
<comment type="subcellular location">
    <subcellularLocation>
        <location evidence="1">Cell inner membrane</location>
        <topology evidence="1">Peripheral membrane protein</topology>
    </subcellularLocation>
</comment>
<dbReference type="GO" id="GO:0016887">
    <property type="term" value="F:ATP hydrolysis activity"/>
    <property type="evidence" value="ECO:0007669"/>
    <property type="project" value="InterPro"/>
</dbReference>
<gene>
    <name evidence="7" type="ORF">FRZ61_48310</name>
</gene>
<dbReference type="EMBL" id="CP042582">
    <property type="protein sequence ID" value="QEX24889.1"/>
    <property type="molecule type" value="Genomic_DNA"/>
</dbReference>
<dbReference type="GO" id="GO:0055085">
    <property type="term" value="P:transmembrane transport"/>
    <property type="evidence" value="ECO:0007669"/>
    <property type="project" value="UniProtKB-ARBA"/>
</dbReference>
<organism evidence="7 8">
    <name type="scientific">Hypericibacter adhaerens</name>
    <dbReference type="NCBI Taxonomy" id="2602016"/>
    <lineage>
        <taxon>Bacteria</taxon>
        <taxon>Pseudomonadati</taxon>
        <taxon>Pseudomonadota</taxon>
        <taxon>Alphaproteobacteria</taxon>
        <taxon>Rhodospirillales</taxon>
        <taxon>Dongiaceae</taxon>
        <taxon>Hypericibacter</taxon>
    </lineage>
</organism>